<dbReference type="Gene3D" id="3.40.50.2000">
    <property type="entry name" value="Glycogen Phosphorylase B"/>
    <property type="match status" value="1"/>
</dbReference>
<evidence type="ECO:0008006" key="3">
    <source>
        <dbReference type="Google" id="ProtNLM"/>
    </source>
</evidence>
<organism evidence="1 2">
    <name type="scientific">Orlajensenia leifsoniae</name>
    <dbReference type="NCBI Taxonomy" id="2561933"/>
    <lineage>
        <taxon>Bacteria</taxon>
        <taxon>Bacillati</taxon>
        <taxon>Actinomycetota</taxon>
        <taxon>Actinomycetes</taxon>
        <taxon>Micrococcales</taxon>
        <taxon>Microbacteriaceae</taxon>
        <taxon>Orlajensenia</taxon>
    </lineage>
</organism>
<reference evidence="1 2" key="1">
    <citation type="journal article" date="2018" name="J. Microbiol.">
        <title>Leifsonia flava sp. nov., a novel actinobacterium isolated from the rhizosphere of Aquilegia viridiflora.</title>
        <authorList>
            <person name="Cai Y."/>
            <person name="Tao W.Z."/>
            <person name="Ma Y.J."/>
            <person name="Cheng J."/>
            <person name="Zhang M.Y."/>
            <person name="Zhang Y.X."/>
        </authorList>
    </citation>
    <scope>NUCLEOTIDE SEQUENCE [LARGE SCALE GENOMIC DNA]</scope>
    <source>
        <strain evidence="1 2">SYP-B2174</strain>
    </source>
</reference>
<dbReference type="EMBL" id="SPQZ01000005">
    <property type="protein sequence ID" value="TFV96493.1"/>
    <property type="molecule type" value="Genomic_DNA"/>
</dbReference>
<evidence type="ECO:0000313" key="2">
    <source>
        <dbReference type="Proteomes" id="UP000298127"/>
    </source>
</evidence>
<sequence length="260" mass="29529">MAELDDDLLTDAAVDRLVSQGYDHVRLETMKRLVKFADRVIVSTPTLATSVREVNRSIVVVPNVVDPELWTRPRPMLVRESSDESLRVLYMGSWTHAGDLDLLRPVFARFIAEGRPIALETVGIADHDEGWFERLDIPAGRGNYPEFVSWLMDNRHRWDIAVAPLEDTEFNAQKSDLKFLEYTMLGLPTIASDVGPYKPMAAHGLRLARTEEDWHAALSEALGDRSVYLSQAVNAREYVEANRTLTDSHRWINAIMGRDR</sequence>
<evidence type="ECO:0000313" key="1">
    <source>
        <dbReference type="EMBL" id="TFV96493.1"/>
    </source>
</evidence>
<protein>
    <recommendedName>
        <fullName evidence="3">Glycosyltransferase</fullName>
    </recommendedName>
</protein>
<accession>A0A4Y9QYY9</accession>
<name>A0A4Y9QYY9_9MICO</name>
<dbReference type="Proteomes" id="UP000298127">
    <property type="component" value="Unassembled WGS sequence"/>
</dbReference>
<gene>
    <name evidence="1" type="ORF">E4M00_14370</name>
</gene>
<comment type="caution">
    <text evidence="1">The sequence shown here is derived from an EMBL/GenBank/DDBJ whole genome shotgun (WGS) entry which is preliminary data.</text>
</comment>
<proteinExistence type="predicted"/>
<dbReference type="SUPFAM" id="SSF53756">
    <property type="entry name" value="UDP-Glycosyltransferase/glycogen phosphorylase"/>
    <property type="match status" value="1"/>
</dbReference>
<dbReference type="AlphaFoldDB" id="A0A4Y9QYY9"/>
<keyword evidence="2" id="KW-1185">Reference proteome</keyword>